<dbReference type="OrthoDB" id="10021397at2759"/>
<dbReference type="PANTHER" id="PTHR23501">
    <property type="entry name" value="MAJOR FACILITATOR SUPERFAMILY"/>
    <property type="match status" value="1"/>
</dbReference>
<comment type="caution">
    <text evidence="9">The sequence shown here is derived from an EMBL/GenBank/DDBJ whole genome shotgun (WGS) entry which is preliminary data.</text>
</comment>
<evidence type="ECO:0000256" key="5">
    <source>
        <dbReference type="ARBA" id="ARBA00023136"/>
    </source>
</evidence>
<comment type="similarity">
    <text evidence="2">Belongs to the major facilitator superfamily. TCR/Tet family.</text>
</comment>
<dbReference type="InterPro" id="IPR011701">
    <property type="entry name" value="MFS"/>
</dbReference>
<feature type="compositionally biased region" description="Polar residues" evidence="6">
    <location>
        <begin position="28"/>
        <end position="46"/>
    </location>
</feature>
<dbReference type="AlphaFoldDB" id="A0A9P8C539"/>
<feature type="transmembrane region" description="Helical" evidence="7">
    <location>
        <begin position="384"/>
        <end position="404"/>
    </location>
</feature>
<feature type="transmembrane region" description="Helical" evidence="7">
    <location>
        <begin position="148"/>
        <end position="167"/>
    </location>
</feature>
<feature type="transmembrane region" description="Helical" evidence="7">
    <location>
        <begin position="411"/>
        <end position="432"/>
    </location>
</feature>
<dbReference type="GO" id="GO:0005886">
    <property type="term" value="C:plasma membrane"/>
    <property type="evidence" value="ECO:0007669"/>
    <property type="project" value="TreeGrafter"/>
</dbReference>
<dbReference type="InterPro" id="IPR018480">
    <property type="entry name" value="PNAcMuramoyl-5peptid_Trfase_CS"/>
</dbReference>
<dbReference type="SUPFAM" id="SSF103473">
    <property type="entry name" value="MFS general substrate transporter"/>
    <property type="match status" value="2"/>
</dbReference>
<dbReference type="Gene3D" id="1.20.1250.20">
    <property type="entry name" value="MFS general substrate transporter like domains"/>
    <property type="match status" value="1"/>
</dbReference>
<feature type="transmembrane region" description="Helical" evidence="7">
    <location>
        <begin position="476"/>
        <end position="498"/>
    </location>
</feature>
<evidence type="ECO:0000256" key="3">
    <source>
        <dbReference type="ARBA" id="ARBA00022692"/>
    </source>
</evidence>
<feature type="transmembrane region" description="Helical" evidence="7">
    <location>
        <begin position="308"/>
        <end position="327"/>
    </location>
</feature>
<comment type="subcellular location">
    <subcellularLocation>
        <location evidence="1">Membrane</location>
        <topology evidence="1">Multi-pass membrane protein</topology>
    </subcellularLocation>
</comment>
<gene>
    <name evidence="9" type="ORF">BJ875DRAFT_18204</name>
</gene>
<organism evidence="9 10">
    <name type="scientific">Amylocarpus encephaloides</name>
    <dbReference type="NCBI Taxonomy" id="45428"/>
    <lineage>
        <taxon>Eukaryota</taxon>
        <taxon>Fungi</taxon>
        <taxon>Dikarya</taxon>
        <taxon>Ascomycota</taxon>
        <taxon>Pezizomycotina</taxon>
        <taxon>Leotiomycetes</taxon>
        <taxon>Helotiales</taxon>
        <taxon>Helotiales incertae sedis</taxon>
        <taxon>Amylocarpus</taxon>
    </lineage>
</organism>
<keyword evidence="5 7" id="KW-0472">Membrane</keyword>
<evidence type="ECO:0000256" key="6">
    <source>
        <dbReference type="SAM" id="MobiDB-lite"/>
    </source>
</evidence>
<dbReference type="GO" id="GO:0022857">
    <property type="term" value="F:transmembrane transporter activity"/>
    <property type="evidence" value="ECO:0007669"/>
    <property type="project" value="InterPro"/>
</dbReference>
<name>A0A9P8C539_9HELO</name>
<dbReference type="Gene3D" id="1.20.1720.10">
    <property type="entry name" value="Multidrug resistance protein D"/>
    <property type="match status" value="1"/>
</dbReference>
<dbReference type="Pfam" id="PF07690">
    <property type="entry name" value="MFS_1"/>
    <property type="match status" value="1"/>
</dbReference>
<evidence type="ECO:0000256" key="1">
    <source>
        <dbReference type="ARBA" id="ARBA00004141"/>
    </source>
</evidence>
<dbReference type="InterPro" id="IPR020846">
    <property type="entry name" value="MFS_dom"/>
</dbReference>
<feature type="domain" description="Major facilitator superfamily (MFS) profile" evidence="8">
    <location>
        <begin position="83"/>
        <end position="535"/>
    </location>
</feature>
<evidence type="ECO:0000256" key="2">
    <source>
        <dbReference type="ARBA" id="ARBA00007520"/>
    </source>
</evidence>
<feature type="transmembrane region" description="Helical" evidence="7">
    <location>
        <begin position="348"/>
        <end position="372"/>
    </location>
</feature>
<dbReference type="CDD" id="cd17502">
    <property type="entry name" value="MFS_Azr1_MDR_like"/>
    <property type="match status" value="1"/>
</dbReference>
<keyword evidence="4 7" id="KW-1133">Transmembrane helix</keyword>
<feature type="transmembrane region" description="Helical" evidence="7">
    <location>
        <begin position="205"/>
        <end position="226"/>
    </location>
</feature>
<feature type="transmembrane region" description="Helical" evidence="7">
    <location>
        <begin position="238"/>
        <end position="257"/>
    </location>
</feature>
<sequence length="595" mass="63947">MPLHSLDFDTKNVMTHTFDHVPKKGDSSTRSSSIPPATATTAQSENELLSNKIEARPEVARNIEVFAPDSPIEYLNGMKLYLVLLGVGLVVFLMMLDQTIVVTAIPEITGTFDSLKDIGWYGSAYMLTLASLQPLIGKVYQHYNSKVVFISCLTVFEAGSLICALAPESWVLIVGRAISGAGGSGLVIGFLTILSVAAPLDKRPFYMGIVMGVSSLGLVLGPILGGVFTEHASWRWCFWLNLPFGGVTLAILLFIQIPNGGKEGTTKATLKEQFDRLDIPGFVIFVPATIMLLLAFEWGGVRYPWKSATIIGLFCGAVGTCVVFFLWEKRQGMVAMIPLPMLKNKVMIYASITMTMSQGSLLVITFYLPVWFQVVKNATPTMGGVYFMPSVGGQVFGAVITGALTSRTGWYTPWAIAGLALTSLASGLLSIMTPSSGPGLWVTFQLISGFSRGLTMQQPLTAIQATLPKAEFAVGNAFLMFSQILGGAIFVSLGQTIFSNQLPSALAHFAPNVDAAAVLKVGATAFRKVIQPEDMPSVLLAYNQALTRVYYLGAAAAAAGFFTSWGLGFKNLKVLKEEEERARGAQSTAKTEDSA</sequence>
<dbReference type="InterPro" id="IPR036259">
    <property type="entry name" value="MFS_trans_sf"/>
</dbReference>
<feature type="transmembrane region" description="Helical" evidence="7">
    <location>
        <begin position="549"/>
        <end position="569"/>
    </location>
</feature>
<evidence type="ECO:0000256" key="4">
    <source>
        <dbReference type="ARBA" id="ARBA00022989"/>
    </source>
</evidence>
<dbReference type="PROSITE" id="PS01347">
    <property type="entry name" value="MRAY_1"/>
    <property type="match status" value="1"/>
</dbReference>
<evidence type="ECO:0000313" key="10">
    <source>
        <dbReference type="Proteomes" id="UP000824998"/>
    </source>
</evidence>
<keyword evidence="10" id="KW-1185">Reference proteome</keyword>
<dbReference type="FunFam" id="1.20.1250.20:FF:000196">
    <property type="entry name" value="MFS toxin efflux pump (AflT)"/>
    <property type="match status" value="1"/>
</dbReference>
<feature type="transmembrane region" description="Helical" evidence="7">
    <location>
        <begin position="118"/>
        <end position="136"/>
    </location>
</feature>
<reference evidence="9" key="1">
    <citation type="journal article" date="2021" name="IMA Fungus">
        <title>Genomic characterization of three marine fungi, including Emericellopsis atlantica sp. nov. with signatures of a generalist lifestyle and marine biomass degradation.</title>
        <authorList>
            <person name="Hagestad O.C."/>
            <person name="Hou L."/>
            <person name="Andersen J.H."/>
            <person name="Hansen E.H."/>
            <person name="Altermark B."/>
            <person name="Li C."/>
            <person name="Kuhnert E."/>
            <person name="Cox R.J."/>
            <person name="Crous P.W."/>
            <person name="Spatafora J.W."/>
            <person name="Lail K."/>
            <person name="Amirebrahimi M."/>
            <person name="Lipzen A."/>
            <person name="Pangilinan J."/>
            <person name="Andreopoulos W."/>
            <person name="Hayes R.D."/>
            <person name="Ng V."/>
            <person name="Grigoriev I.V."/>
            <person name="Jackson S.A."/>
            <person name="Sutton T.D.S."/>
            <person name="Dobson A.D.W."/>
            <person name="Rama T."/>
        </authorList>
    </citation>
    <scope>NUCLEOTIDE SEQUENCE</scope>
    <source>
        <strain evidence="9">TRa018bII</strain>
    </source>
</reference>
<feature type="region of interest" description="Disordered" evidence="6">
    <location>
        <begin position="19"/>
        <end position="46"/>
    </location>
</feature>
<feature type="transmembrane region" description="Helical" evidence="7">
    <location>
        <begin position="80"/>
        <end position="106"/>
    </location>
</feature>
<evidence type="ECO:0000259" key="8">
    <source>
        <dbReference type="PROSITE" id="PS50850"/>
    </source>
</evidence>
<feature type="transmembrane region" description="Helical" evidence="7">
    <location>
        <begin position="173"/>
        <end position="198"/>
    </location>
</feature>
<dbReference type="PANTHER" id="PTHR23501:SF193">
    <property type="entry name" value="MULTIDRUG TRANSPORTER, PUTATIVE (AFU_ORTHOLOGUE AFUA_8G00940)-RELATED"/>
    <property type="match status" value="1"/>
</dbReference>
<dbReference type="EMBL" id="MU251468">
    <property type="protein sequence ID" value="KAG9234283.1"/>
    <property type="molecule type" value="Genomic_DNA"/>
</dbReference>
<keyword evidence="3 7" id="KW-0812">Transmembrane</keyword>
<protein>
    <submittedName>
        <fullName evidence="9">Efflux pump antibiotic resistance protein</fullName>
    </submittedName>
</protein>
<evidence type="ECO:0000313" key="9">
    <source>
        <dbReference type="EMBL" id="KAG9234283.1"/>
    </source>
</evidence>
<accession>A0A9P8C539</accession>
<feature type="transmembrane region" description="Helical" evidence="7">
    <location>
        <begin position="277"/>
        <end position="296"/>
    </location>
</feature>
<proteinExistence type="inferred from homology"/>
<dbReference type="PROSITE" id="PS50850">
    <property type="entry name" value="MFS"/>
    <property type="match status" value="1"/>
</dbReference>
<evidence type="ECO:0000256" key="7">
    <source>
        <dbReference type="SAM" id="Phobius"/>
    </source>
</evidence>
<dbReference type="Proteomes" id="UP000824998">
    <property type="component" value="Unassembled WGS sequence"/>
</dbReference>